<dbReference type="OrthoDB" id="10025998at2759"/>
<proteinExistence type="predicted"/>
<reference evidence="3 4" key="1">
    <citation type="submission" date="2016-04" db="EMBL/GenBank/DDBJ databases">
        <title>A degradative enzymes factory behind the ericoid mycorrhizal symbiosis.</title>
        <authorList>
            <consortium name="DOE Joint Genome Institute"/>
            <person name="Martino E."/>
            <person name="Morin E."/>
            <person name="Grelet G."/>
            <person name="Kuo A."/>
            <person name="Kohler A."/>
            <person name="Daghino S."/>
            <person name="Barry K."/>
            <person name="Choi C."/>
            <person name="Cichocki N."/>
            <person name="Clum A."/>
            <person name="Copeland A."/>
            <person name="Hainaut M."/>
            <person name="Haridas S."/>
            <person name="Labutti K."/>
            <person name="Lindquist E."/>
            <person name="Lipzen A."/>
            <person name="Khouja H.-R."/>
            <person name="Murat C."/>
            <person name="Ohm R."/>
            <person name="Olson A."/>
            <person name="Spatafora J."/>
            <person name="Veneault-Fourrey C."/>
            <person name="Henrissat B."/>
            <person name="Grigoriev I."/>
            <person name="Martin F."/>
            <person name="Perotto S."/>
        </authorList>
    </citation>
    <scope>NUCLEOTIDE SEQUENCE [LARGE SCALE GENOMIC DNA]</scope>
    <source>
        <strain evidence="3 4">F</strain>
    </source>
</reference>
<feature type="chain" id="PRO_5014407923" description="DUF5672 domain-containing protein" evidence="1">
    <location>
        <begin position="23"/>
        <end position="332"/>
    </location>
</feature>
<name>A0A2J6R6K1_HYAVF</name>
<evidence type="ECO:0000259" key="2">
    <source>
        <dbReference type="Pfam" id="PF18922"/>
    </source>
</evidence>
<evidence type="ECO:0000313" key="3">
    <source>
        <dbReference type="EMBL" id="PMD34157.1"/>
    </source>
</evidence>
<dbReference type="AlphaFoldDB" id="A0A2J6R6K1"/>
<dbReference type="EMBL" id="KZ613954">
    <property type="protein sequence ID" value="PMD34157.1"/>
    <property type="molecule type" value="Genomic_DNA"/>
</dbReference>
<accession>A0A2J6R6K1</accession>
<feature type="domain" description="DUF5672" evidence="2">
    <location>
        <begin position="124"/>
        <end position="271"/>
    </location>
</feature>
<sequence length="332" mass="37167">MRGRIAALSCLLLFLITASTYWWRSTDSDGHHQSLSDLLAPLSSGYYSSSPSSASNSPFAIKQKVAVIIETRPVRTLIPLILHFASVLGPEWPILFFTRPSVVRTLAALGHGSAPFARMVQSGQIQIVELPSEPDLGKYLGLSRFLASEWFWKQMGSAEYMLNFQSDSVLCANSGRRVEDFFEYDFVGAYHPWVDGAFNGGLSLRNVEMARRVIGMYNISDDVGAGTDDGLYEDVWFCNKMKDMGARFPSPERASEFAIDMTWSERPLGIHGLNRPNREQQQEKKKEIYAWCPEAALADSSTEVVELNEDEKKSLKIMQDKKTKGGTRLPFG</sequence>
<feature type="signal peptide" evidence="1">
    <location>
        <begin position="1"/>
        <end position="22"/>
    </location>
</feature>
<organism evidence="3 4">
    <name type="scientific">Hyaloscypha variabilis (strain UAMH 11265 / GT02V1 / F)</name>
    <name type="common">Meliniomyces variabilis</name>
    <dbReference type="NCBI Taxonomy" id="1149755"/>
    <lineage>
        <taxon>Eukaryota</taxon>
        <taxon>Fungi</taxon>
        <taxon>Dikarya</taxon>
        <taxon>Ascomycota</taxon>
        <taxon>Pezizomycotina</taxon>
        <taxon>Leotiomycetes</taxon>
        <taxon>Helotiales</taxon>
        <taxon>Hyaloscyphaceae</taxon>
        <taxon>Hyaloscypha</taxon>
        <taxon>Hyaloscypha variabilis</taxon>
    </lineage>
</organism>
<gene>
    <name evidence="3" type="ORF">L207DRAFT_517373</name>
</gene>
<keyword evidence="1" id="KW-0732">Signal</keyword>
<dbReference type="Pfam" id="PF18922">
    <property type="entry name" value="DUF5672"/>
    <property type="match status" value="1"/>
</dbReference>
<evidence type="ECO:0000313" key="4">
    <source>
        <dbReference type="Proteomes" id="UP000235786"/>
    </source>
</evidence>
<dbReference type="InterPro" id="IPR043729">
    <property type="entry name" value="DUF5672"/>
</dbReference>
<dbReference type="STRING" id="1149755.A0A2J6R6K1"/>
<dbReference type="Proteomes" id="UP000235786">
    <property type="component" value="Unassembled WGS sequence"/>
</dbReference>
<protein>
    <recommendedName>
        <fullName evidence="2">DUF5672 domain-containing protein</fullName>
    </recommendedName>
</protein>
<keyword evidence="4" id="KW-1185">Reference proteome</keyword>
<evidence type="ECO:0000256" key="1">
    <source>
        <dbReference type="SAM" id="SignalP"/>
    </source>
</evidence>